<organism evidence="1 2">
    <name type="scientific">Sporomusa silvacetica DSM 10669</name>
    <dbReference type="NCBI Taxonomy" id="1123289"/>
    <lineage>
        <taxon>Bacteria</taxon>
        <taxon>Bacillati</taxon>
        <taxon>Bacillota</taxon>
        <taxon>Negativicutes</taxon>
        <taxon>Selenomonadales</taxon>
        <taxon>Sporomusaceae</taxon>
        <taxon>Sporomusa</taxon>
    </lineage>
</organism>
<proteinExistence type="predicted"/>
<evidence type="ECO:0000313" key="1">
    <source>
        <dbReference type="EMBL" id="XFO65916.1"/>
    </source>
</evidence>
<accession>A0ABZ3IJT0</accession>
<dbReference type="EMBL" id="CP155573">
    <property type="protein sequence ID" value="XFO65916.1"/>
    <property type="molecule type" value="Genomic_DNA"/>
</dbReference>
<protein>
    <submittedName>
        <fullName evidence="1">Uncharacterized protein</fullName>
    </submittedName>
</protein>
<dbReference type="Proteomes" id="UP000216752">
    <property type="component" value="Chromosome"/>
</dbReference>
<keyword evidence="2" id="KW-1185">Reference proteome</keyword>
<gene>
    <name evidence="1" type="ORF">SPSIL_020640</name>
</gene>
<sequence>MNIIKLTSSNIDIEHLCCAISDKKCQQGYVQKKEWLKARINQGYVFKKYDVRHKVFIEYCPAEIAWLASMRVMGMAKNY</sequence>
<dbReference type="RefSeq" id="WP_373665475.1">
    <property type="nucleotide sequence ID" value="NZ_CP155573.1"/>
</dbReference>
<evidence type="ECO:0000313" key="2">
    <source>
        <dbReference type="Proteomes" id="UP000216752"/>
    </source>
</evidence>
<name>A0ABZ3IJT0_9FIRM</name>
<reference evidence="1" key="1">
    <citation type="submission" date="2024-05" db="EMBL/GenBank/DDBJ databases">
        <title>Isolation and characterization of Sporomusa carbonis sp. nov., a carboxydotrophic hydrogenogen in the genus of Sporomusa isolated from a charcoal burning pile.</title>
        <authorList>
            <person name="Boeer T."/>
            <person name="Rosenbaum F."/>
            <person name="Eysell L."/>
            <person name="Mueller V."/>
            <person name="Daniel R."/>
            <person name="Poehlein A."/>
        </authorList>
    </citation>
    <scope>NUCLEOTIDE SEQUENCE [LARGE SCALE GENOMIC DNA]</scope>
    <source>
        <strain evidence="1">DSM 10669</strain>
    </source>
</reference>